<proteinExistence type="predicted"/>
<reference evidence="3" key="1">
    <citation type="journal article" date="2017" name="Genome Biol.">
        <title>Comparative genomics reveals high biological diversity and specific adaptations in the industrially and medically important fungal genus Aspergillus.</title>
        <authorList>
            <person name="de Vries R.P."/>
            <person name="Riley R."/>
            <person name="Wiebenga A."/>
            <person name="Aguilar-Osorio G."/>
            <person name="Amillis S."/>
            <person name="Uchima C.A."/>
            <person name="Anderluh G."/>
            <person name="Asadollahi M."/>
            <person name="Askin M."/>
            <person name="Barry K."/>
            <person name="Battaglia E."/>
            <person name="Bayram O."/>
            <person name="Benocci T."/>
            <person name="Braus-Stromeyer S.A."/>
            <person name="Caldana C."/>
            <person name="Canovas D."/>
            <person name="Cerqueira G.C."/>
            <person name="Chen F."/>
            <person name="Chen W."/>
            <person name="Choi C."/>
            <person name="Clum A."/>
            <person name="Dos Santos R.A."/>
            <person name="Damasio A.R."/>
            <person name="Diallinas G."/>
            <person name="Emri T."/>
            <person name="Fekete E."/>
            <person name="Flipphi M."/>
            <person name="Freyberg S."/>
            <person name="Gallo A."/>
            <person name="Gournas C."/>
            <person name="Habgood R."/>
            <person name="Hainaut M."/>
            <person name="Harispe M.L."/>
            <person name="Henrissat B."/>
            <person name="Hilden K.S."/>
            <person name="Hope R."/>
            <person name="Hossain A."/>
            <person name="Karabika E."/>
            <person name="Karaffa L."/>
            <person name="Karanyi Z."/>
            <person name="Krasevec N."/>
            <person name="Kuo A."/>
            <person name="Kusch H."/>
            <person name="LaButti K."/>
            <person name="Lagendijk E.L."/>
            <person name="Lapidus A."/>
            <person name="Levasseur A."/>
            <person name="Lindquist E."/>
            <person name="Lipzen A."/>
            <person name="Logrieco A.F."/>
            <person name="MacCabe A."/>
            <person name="Maekelae M.R."/>
            <person name="Malavazi I."/>
            <person name="Melin P."/>
            <person name="Meyer V."/>
            <person name="Mielnichuk N."/>
            <person name="Miskei M."/>
            <person name="Molnar A.P."/>
            <person name="Mule G."/>
            <person name="Ngan C.Y."/>
            <person name="Orejas M."/>
            <person name="Orosz E."/>
            <person name="Ouedraogo J.P."/>
            <person name="Overkamp K.M."/>
            <person name="Park H.-S."/>
            <person name="Perrone G."/>
            <person name="Piumi F."/>
            <person name="Punt P.J."/>
            <person name="Ram A.F."/>
            <person name="Ramon A."/>
            <person name="Rauscher S."/>
            <person name="Record E."/>
            <person name="Riano-Pachon D.M."/>
            <person name="Robert V."/>
            <person name="Roehrig J."/>
            <person name="Ruller R."/>
            <person name="Salamov A."/>
            <person name="Salih N.S."/>
            <person name="Samson R.A."/>
            <person name="Sandor E."/>
            <person name="Sanguinetti M."/>
            <person name="Schuetze T."/>
            <person name="Sepcic K."/>
            <person name="Shelest E."/>
            <person name="Sherlock G."/>
            <person name="Sophianopoulou V."/>
            <person name="Squina F.M."/>
            <person name="Sun H."/>
            <person name="Susca A."/>
            <person name="Todd R.B."/>
            <person name="Tsang A."/>
            <person name="Unkles S.E."/>
            <person name="van de Wiele N."/>
            <person name="van Rossen-Uffink D."/>
            <person name="Oliveira J.V."/>
            <person name="Vesth T.C."/>
            <person name="Visser J."/>
            <person name="Yu J.-H."/>
            <person name="Zhou M."/>
            <person name="Andersen M.R."/>
            <person name="Archer D.B."/>
            <person name="Baker S.E."/>
            <person name="Benoit I."/>
            <person name="Brakhage A.A."/>
            <person name="Braus G.H."/>
            <person name="Fischer R."/>
            <person name="Frisvad J.C."/>
            <person name="Goldman G.H."/>
            <person name="Houbraken J."/>
            <person name="Oakley B."/>
            <person name="Pocsi I."/>
            <person name="Scazzocchio C."/>
            <person name="Seiboth B."/>
            <person name="vanKuyk P.A."/>
            <person name="Wortman J."/>
            <person name="Dyer P.S."/>
            <person name="Grigoriev I.V."/>
        </authorList>
    </citation>
    <scope>NUCLEOTIDE SEQUENCE [LARGE SCALE GENOMIC DNA]</scope>
    <source>
        <strain evidence="3">DTO 134E9</strain>
    </source>
</reference>
<dbReference type="GeneID" id="63749297"/>
<feature type="region of interest" description="Disordered" evidence="1">
    <location>
        <begin position="206"/>
        <end position="295"/>
    </location>
</feature>
<dbReference type="VEuPathDB" id="FungiDB:ASPWEDRAFT_306728"/>
<feature type="compositionally biased region" description="Polar residues" evidence="1">
    <location>
        <begin position="255"/>
        <end position="265"/>
    </location>
</feature>
<evidence type="ECO:0000313" key="2">
    <source>
        <dbReference type="EMBL" id="OJJ29557.1"/>
    </source>
</evidence>
<protein>
    <submittedName>
        <fullName evidence="2">Uncharacterized protein</fullName>
    </submittedName>
</protein>
<accession>A0A1L9R3U7</accession>
<dbReference type="RefSeq" id="XP_040683234.1">
    <property type="nucleotide sequence ID" value="XM_040833449.1"/>
</dbReference>
<feature type="compositionally biased region" description="Pro residues" evidence="1">
    <location>
        <begin position="272"/>
        <end position="285"/>
    </location>
</feature>
<dbReference type="AlphaFoldDB" id="A0A1L9R3U7"/>
<dbReference type="OrthoDB" id="4510572at2759"/>
<sequence>MYRVLLPEAPALPESYPPMKYVHAIDTGLHRATICDRLGYTPANHSSAKRKQGLVDDNPRPLQQQRTTESRESCQEPDDNDTISQVSTLAGLDFDAHQSHDMGESFESKAVGNETVPNGAIDNGQNPEDTVDDAMASGDNEDSEEEEPDKDSGIDYTDPSEGETGPPQWQVDSAGSTAETNTVKYCGLEEHSGGDIDRILDEYSRLVPGPAPQEPDESSGVGLAGPDIDHRVPARSDCSATAGEFNQHHLPRGSGQVNQPCHQSSPAAAPFPALPEYPHLPPPSMQPFHTSSGPAEDIDLEQLANDWELPPDMPNAIRASFPALPPFPDDACPPAGGQNRTVCTSLARQATAACHPEQSPARTSSIACTRWTSPLYYARQRWSYVQLGPEGPTNLVAVWEQLAQVTLRGQPMGLERADHLMQLAFNIASAAVFLGIKKQLTHLRAMKDAPSRPFQRGLAGVFAAGHWHKTNECTSRIGMALTCWYFHYRRQLGTQEGSPDPMGQVIREIQAESCHGSYACRLGTIKCLHNSVCRVGDALM</sequence>
<feature type="compositionally biased region" description="Acidic residues" evidence="1">
    <location>
        <begin position="139"/>
        <end position="149"/>
    </location>
</feature>
<evidence type="ECO:0000313" key="3">
    <source>
        <dbReference type="Proteomes" id="UP000184383"/>
    </source>
</evidence>
<organism evidence="2 3">
    <name type="scientific">Aspergillus wentii DTO 134E9</name>
    <dbReference type="NCBI Taxonomy" id="1073089"/>
    <lineage>
        <taxon>Eukaryota</taxon>
        <taxon>Fungi</taxon>
        <taxon>Dikarya</taxon>
        <taxon>Ascomycota</taxon>
        <taxon>Pezizomycotina</taxon>
        <taxon>Eurotiomycetes</taxon>
        <taxon>Eurotiomycetidae</taxon>
        <taxon>Eurotiales</taxon>
        <taxon>Aspergillaceae</taxon>
        <taxon>Aspergillus</taxon>
        <taxon>Aspergillus subgen. Cremei</taxon>
    </lineage>
</organism>
<evidence type="ECO:0000256" key="1">
    <source>
        <dbReference type="SAM" id="MobiDB-lite"/>
    </source>
</evidence>
<keyword evidence="3" id="KW-1185">Reference proteome</keyword>
<gene>
    <name evidence="2" type="ORF">ASPWEDRAFT_306728</name>
</gene>
<dbReference type="Proteomes" id="UP000184383">
    <property type="component" value="Unassembled WGS sequence"/>
</dbReference>
<name>A0A1L9R3U7_ASPWE</name>
<feature type="region of interest" description="Disordered" evidence="1">
    <location>
        <begin position="42"/>
        <end position="82"/>
    </location>
</feature>
<dbReference type="EMBL" id="KV878221">
    <property type="protein sequence ID" value="OJJ29557.1"/>
    <property type="molecule type" value="Genomic_DNA"/>
</dbReference>
<feature type="region of interest" description="Disordered" evidence="1">
    <location>
        <begin position="113"/>
        <end position="177"/>
    </location>
</feature>